<keyword evidence="2" id="KW-1185">Reference proteome</keyword>
<comment type="caution">
    <text evidence="1">The sequence shown here is derived from an EMBL/GenBank/DDBJ whole genome shotgun (WGS) entry which is preliminary data.</text>
</comment>
<protein>
    <submittedName>
        <fullName evidence="1">Uncharacterized protein</fullName>
    </submittedName>
</protein>
<dbReference type="Proteomes" id="UP001153332">
    <property type="component" value="Unassembled WGS sequence"/>
</dbReference>
<evidence type="ECO:0000313" key="2">
    <source>
        <dbReference type="Proteomes" id="UP001153332"/>
    </source>
</evidence>
<reference evidence="1" key="1">
    <citation type="submission" date="2022-12" db="EMBL/GenBank/DDBJ databases">
        <title>Genome Sequence of Lasiodiplodia mahajangana.</title>
        <authorList>
            <person name="Buettner E."/>
        </authorList>
    </citation>
    <scope>NUCLEOTIDE SEQUENCE</scope>
    <source>
        <strain evidence="1">VT137</strain>
    </source>
</reference>
<proteinExistence type="predicted"/>
<evidence type="ECO:0000313" key="1">
    <source>
        <dbReference type="EMBL" id="KAJ8133247.1"/>
    </source>
</evidence>
<accession>A0ACC2K105</accession>
<name>A0ACC2K105_9PEZI</name>
<sequence>MKGGLNNFSSAVWLNDMSGSQDNSEVVVIVGAGSIGLCTAYNLAKRSSPESPHDIIIKVIDVFNQPFAGASSNCTGCLHYGFPEQQSPAIPLGKYSFDLWASEASDDSFREATGYRAQSTFGVDPGSGHGLDSLPNWVKIDSNWDVDKNVLGDRTATVNPIGVGDWLTERCKSMGVKIEVDTKIVAVGLSTDNRVQTVTCVNSKQETTTIHCTQLLLACGAWTPTVFGSLFPSSKIKLQSDKDAGDWACWNGPCPTTQTTTAFVSFANVVGDKMEFVGRNDGTIWACGRRNHTANVPPPGYQQAPDETVIGELGGYARKWINWQCNCVSAESHHDNHDSIQLIDKGRSFRPTTKSGLPIIDEVSPLDLTGNTPNFNTSPTRESSSGVFICWGHWSYGLTLGMGSGRLMSQLMRGEKPDIDISEFTLERNCERLSQPSQPPVLSNLPTEIIMLILRNFCLHCREPDGVPEIYFPSQHQRLDQPSWYALDLQALHATCLVSRRFRDIAQAILYHEFVPGYGDSYYSRQYEWTGRLTGFLRTVAQRRDLANLVRRLYLSHWLLSPIGMLESYRVEAALEESARVRGISLPDFLEPFHDLPLRKQLGPYRPRAEELVALLLSCLPNLSQLYLTMGTPRSPIPARALSAAGVLRLSLQTLEFCPGGSDLRQRLGGILEMSSSTLETLTINAYRPRDGDKLEISDLYFPSLRNIIVTMSEMSDPDLELLLSRCAGLETFIYDATSNIYCIQPSNIIKCLSRHKETLTTIRLDLRDARIIDGGFLSERTPSLQIFPTLLNVSLNALFIYNDVSEQANDDDVLCQLLPLSVTSLQIYDTVGIPTFARLSKGLRRLIDAASQGRFPSLRRVRCYVREQLGDHDLVLRFASARVCLDIILGPPSDVVPRRRRGSTSSSSSTESADDP</sequence>
<dbReference type="EMBL" id="JAPUUL010000029">
    <property type="protein sequence ID" value="KAJ8133247.1"/>
    <property type="molecule type" value="Genomic_DNA"/>
</dbReference>
<gene>
    <name evidence="1" type="ORF">O1611_g372</name>
</gene>
<organism evidence="1 2">
    <name type="scientific">Lasiodiplodia mahajangana</name>
    <dbReference type="NCBI Taxonomy" id="1108764"/>
    <lineage>
        <taxon>Eukaryota</taxon>
        <taxon>Fungi</taxon>
        <taxon>Dikarya</taxon>
        <taxon>Ascomycota</taxon>
        <taxon>Pezizomycotina</taxon>
        <taxon>Dothideomycetes</taxon>
        <taxon>Dothideomycetes incertae sedis</taxon>
        <taxon>Botryosphaeriales</taxon>
        <taxon>Botryosphaeriaceae</taxon>
        <taxon>Lasiodiplodia</taxon>
    </lineage>
</organism>